<dbReference type="GO" id="GO:0046872">
    <property type="term" value="F:metal ion binding"/>
    <property type="evidence" value="ECO:0007669"/>
    <property type="project" value="UniProtKB-KW"/>
</dbReference>
<dbReference type="InterPro" id="IPR011761">
    <property type="entry name" value="ATP-grasp"/>
</dbReference>
<comment type="cofactor">
    <cofactor evidence="2">
        <name>Mg(2+)</name>
        <dbReference type="ChEBI" id="CHEBI:18420"/>
    </cofactor>
</comment>
<name>A0A7C2VPE1_9CREN</name>
<keyword evidence="7" id="KW-0460">Magnesium</keyword>
<dbReference type="Pfam" id="PF08443">
    <property type="entry name" value="RimK"/>
    <property type="match status" value="1"/>
</dbReference>
<evidence type="ECO:0000256" key="3">
    <source>
        <dbReference type="ARBA" id="ARBA00022598"/>
    </source>
</evidence>
<evidence type="ECO:0000256" key="8">
    <source>
        <dbReference type="ARBA" id="ARBA00023211"/>
    </source>
</evidence>
<keyword evidence="4" id="KW-0479">Metal-binding</keyword>
<dbReference type="Gene3D" id="3.40.50.20">
    <property type="match status" value="1"/>
</dbReference>
<dbReference type="PANTHER" id="PTHR21621">
    <property type="entry name" value="RIBOSOMAL PROTEIN S6 MODIFICATION PROTEIN"/>
    <property type="match status" value="1"/>
</dbReference>
<evidence type="ECO:0000256" key="2">
    <source>
        <dbReference type="ARBA" id="ARBA00001946"/>
    </source>
</evidence>
<sequence>MNIGIVTRNPGSFCSSQLIKAFQSLGHSVTTFRFGEVVALIDTDRLKLLVRGIDIIESLSAVVVRPFGRSSLDQAIYRIDLLYALQENGIAVFNKPSAIEKCVDKFRSLYTLKLYGIPVPLTIVAERSSLALRTVELLGLRDVVVKPMFGSRGHGSTMVRVWDRDVLWEVLRSMTFVRRTAYIQKFVPHGGTDMRVFVLGERALAAMYRIASGRSWKTNVARGGKPVKIAKLDPEIEDLAVKSAKVLGCEIAGVDIAQTNDGVYVFEVNSQPGWRGLQEAHPDIDIAREIALYIVDRVKR</sequence>
<dbReference type="PROSITE" id="PS50975">
    <property type="entry name" value="ATP_GRASP"/>
    <property type="match status" value="1"/>
</dbReference>
<proteinExistence type="predicted"/>
<dbReference type="EMBL" id="DSGT01000009">
    <property type="protein sequence ID" value="HEW53228.1"/>
    <property type="molecule type" value="Genomic_DNA"/>
</dbReference>
<evidence type="ECO:0000256" key="4">
    <source>
        <dbReference type="ARBA" id="ARBA00022723"/>
    </source>
</evidence>
<dbReference type="SUPFAM" id="SSF56059">
    <property type="entry name" value="Glutathione synthetase ATP-binding domain-like"/>
    <property type="match status" value="1"/>
</dbReference>
<dbReference type="InterPro" id="IPR013651">
    <property type="entry name" value="ATP-grasp_RimK-type"/>
</dbReference>
<feature type="domain" description="ATP-grasp" evidence="10">
    <location>
        <begin position="109"/>
        <end position="295"/>
    </location>
</feature>
<evidence type="ECO:0000256" key="7">
    <source>
        <dbReference type="ARBA" id="ARBA00022842"/>
    </source>
</evidence>
<keyword evidence="6 9" id="KW-0067">ATP-binding</keyword>
<dbReference type="GO" id="GO:0005737">
    <property type="term" value="C:cytoplasm"/>
    <property type="evidence" value="ECO:0007669"/>
    <property type="project" value="TreeGrafter"/>
</dbReference>
<accession>A0A7C2VPE1</accession>
<comment type="caution">
    <text evidence="11">The sequence shown here is derived from an EMBL/GenBank/DDBJ whole genome shotgun (WGS) entry which is preliminary data.</text>
</comment>
<dbReference type="GO" id="GO:0016879">
    <property type="term" value="F:ligase activity, forming carbon-nitrogen bonds"/>
    <property type="evidence" value="ECO:0007669"/>
    <property type="project" value="TreeGrafter"/>
</dbReference>
<dbReference type="Gene3D" id="3.30.470.20">
    <property type="entry name" value="ATP-grasp fold, B domain"/>
    <property type="match status" value="1"/>
</dbReference>
<evidence type="ECO:0000256" key="5">
    <source>
        <dbReference type="ARBA" id="ARBA00022741"/>
    </source>
</evidence>
<dbReference type="InterPro" id="IPR041107">
    <property type="entry name" value="Rimk_N"/>
</dbReference>
<dbReference type="NCBIfam" id="TIGR00768">
    <property type="entry name" value="rimK_fam"/>
    <property type="match status" value="1"/>
</dbReference>
<evidence type="ECO:0000259" key="10">
    <source>
        <dbReference type="PROSITE" id="PS50975"/>
    </source>
</evidence>
<dbReference type="PANTHER" id="PTHR21621:SF0">
    <property type="entry name" value="BETA-CITRYLGLUTAMATE SYNTHASE B-RELATED"/>
    <property type="match status" value="1"/>
</dbReference>
<gene>
    <name evidence="11" type="ORF">ENO77_03580</name>
</gene>
<keyword evidence="3 11" id="KW-0436">Ligase</keyword>
<comment type="cofactor">
    <cofactor evidence="1">
        <name>Mn(2+)</name>
        <dbReference type="ChEBI" id="CHEBI:29035"/>
    </cofactor>
</comment>
<protein>
    <submittedName>
        <fullName evidence="11">RimK family alpha-L-glutamate ligase</fullName>
    </submittedName>
</protein>
<evidence type="ECO:0000313" key="11">
    <source>
        <dbReference type="EMBL" id="HEW53228.1"/>
    </source>
</evidence>
<reference evidence="11" key="1">
    <citation type="journal article" date="2020" name="mSystems">
        <title>Genome- and Community-Level Interaction Insights into Carbon Utilization and Element Cycling Functions of Hydrothermarchaeota in Hydrothermal Sediment.</title>
        <authorList>
            <person name="Zhou Z."/>
            <person name="Liu Y."/>
            <person name="Xu W."/>
            <person name="Pan J."/>
            <person name="Luo Z.H."/>
            <person name="Li M."/>
        </authorList>
    </citation>
    <scope>NUCLEOTIDE SEQUENCE [LARGE SCALE GENOMIC DNA]</scope>
    <source>
        <strain evidence="11">SpSt-16</strain>
    </source>
</reference>
<dbReference type="InterPro" id="IPR004666">
    <property type="entry name" value="Rp_bS6_RimK/Lys_biosynth_LsyX"/>
</dbReference>
<evidence type="ECO:0000256" key="9">
    <source>
        <dbReference type="PROSITE-ProRule" id="PRU00409"/>
    </source>
</evidence>
<evidence type="ECO:0000256" key="1">
    <source>
        <dbReference type="ARBA" id="ARBA00001936"/>
    </source>
</evidence>
<keyword evidence="5 9" id="KW-0547">Nucleotide-binding</keyword>
<evidence type="ECO:0000256" key="6">
    <source>
        <dbReference type="ARBA" id="ARBA00022840"/>
    </source>
</evidence>
<dbReference type="Pfam" id="PF18030">
    <property type="entry name" value="Rimk_N"/>
    <property type="match status" value="1"/>
</dbReference>
<dbReference type="GO" id="GO:0005524">
    <property type="term" value="F:ATP binding"/>
    <property type="evidence" value="ECO:0007669"/>
    <property type="project" value="UniProtKB-UniRule"/>
</dbReference>
<dbReference type="AlphaFoldDB" id="A0A7C2VPE1"/>
<organism evidence="11">
    <name type="scientific">Ignisphaera aggregans</name>
    <dbReference type="NCBI Taxonomy" id="334771"/>
    <lineage>
        <taxon>Archaea</taxon>
        <taxon>Thermoproteota</taxon>
        <taxon>Thermoprotei</taxon>
        <taxon>Desulfurococcales</taxon>
        <taxon>Desulfurococcaceae</taxon>
        <taxon>Ignisphaera</taxon>
    </lineage>
</organism>
<keyword evidence="8" id="KW-0464">Manganese</keyword>